<dbReference type="Proteomes" id="UP000265798">
    <property type="component" value="Unassembled WGS sequence"/>
</dbReference>
<sequence length="102" mass="11373">MLPRIFGRKFLWIIPFIFIFNCASHDFEPKSSSCAGKNKKRNECYEKLFSYCIFNNLSTDKPFTKECTSNSGIILLLSCSALFPECPSSSNSSSSSSSSSSK</sequence>
<gene>
    <name evidence="1" type="ORF">DLM75_02140</name>
</gene>
<proteinExistence type="predicted"/>
<organism evidence="1 2">
    <name type="scientific">Leptospira stimsonii</name>
    <dbReference type="NCBI Taxonomy" id="2202203"/>
    <lineage>
        <taxon>Bacteria</taxon>
        <taxon>Pseudomonadati</taxon>
        <taxon>Spirochaetota</taxon>
        <taxon>Spirochaetia</taxon>
        <taxon>Leptospirales</taxon>
        <taxon>Leptospiraceae</taxon>
        <taxon>Leptospira</taxon>
    </lineage>
</organism>
<accession>A0A396ZE62</accession>
<dbReference type="EMBL" id="QHCT01000001">
    <property type="protein sequence ID" value="RHX92047.1"/>
    <property type="molecule type" value="Genomic_DNA"/>
</dbReference>
<reference evidence="2" key="1">
    <citation type="submission" date="2018-05" db="EMBL/GenBank/DDBJ databases">
        <title>Leptospira yasudae sp. nov. and Leptospira stimsonii sp. nov., two pathogenic species of the genus Leptospira isolated from environmental sources.</title>
        <authorList>
            <person name="Casanovas-Massana A."/>
            <person name="Hamond C."/>
            <person name="Santos L.A."/>
            <person name="Hacker K.P."/>
            <person name="Balassiano I."/>
            <person name="Medeiros M.A."/>
            <person name="Reis M.G."/>
            <person name="Ko A.I."/>
            <person name="Wunder E.A."/>
        </authorList>
    </citation>
    <scope>NUCLEOTIDE SEQUENCE [LARGE SCALE GENOMIC DNA]</scope>
    <source>
        <strain evidence="2">Yale</strain>
    </source>
</reference>
<evidence type="ECO:0000313" key="2">
    <source>
        <dbReference type="Proteomes" id="UP000265798"/>
    </source>
</evidence>
<evidence type="ECO:0000313" key="1">
    <source>
        <dbReference type="EMBL" id="RHX92047.1"/>
    </source>
</evidence>
<comment type="caution">
    <text evidence="1">The sequence shown here is derived from an EMBL/GenBank/DDBJ whole genome shotgun (WGS) entry which is preliminary data.</text>
</comment>
<protein>
    <submittedName>
        <fullName evidence="1">Uncharacterized protein</fullName>
    </submittedName>
</protein>
<dbReference type="AlphaFoldDB" id="A0A396ZE62"/>
<name>A0A396ZE62_9LEPT</name>